<dbReference type="GO" id="GO:0005634">
    <property type="term" value="C:nucleus"/>
    <property type="evidence" value="ECO:0007669"/>
    <property type="project" value="TreeGrafter"/>
</dbReference>
<protein>
    <submittedName>
        <fullName evidence="3">Ferritin-like domain-containing protein</fullName>
    </submittedName>
</protein>
<sequence length="83" mass="9511">MACTTAVEELIAEHYNQQIMELLEDDPEAHAQLLETLTKLRDDEMHHYDVGVENDGLKAPKYDTLKWLIQSGCKGAIWLAERL</sequence>
<organism evidence="3">
    <name type="scientific">Gongylonema pulchrum</name>
    <dbReference type="NCBI Taxonomy" id="637853"/>
    <lineage>
        <taxon>Eukaryota</taxon>
        <taxon>Metazoa</taxon>
        <taxon>Ecdysozoa</taxon>
        <taxon>Nematoda</taxon>
        <taxon>Chromadorea</taxon>
        <taxon>Rhabditida</taxon>
        <taxon>Spirurina</taxon>
        <taxon>Spiruromorpha</taxon>
        <taxon>Spiruroidea</taxon>
        <taxon>Gongylonematidae</taxon>
        <taxon>Gongylonema</taxon>
    </lineage>
</organism>
<dbReference type="Proteomes" id="UP000271098">
    <property type="component" value="Unassembled WGS sequence"/>
</dbReference>
<dbReference type="PANTHER" id="PTHR11237">
    <property type="entry name" value="COENZYME Q10 BIOSYNTHESIS PROTEIN 7"/>
    <property type="match status" value="1"/>
</dbReference>
<proteinExistence type="predicted"/>
<gene>
    <name evidence="1" type="ORF">GPUH_LOCUS6847</name>
</gene>
<evidence type="ECO:0000313" key="1">
    <source>
        <dbReference type="EMBL" id="VDK56321.1"/>
    </source>
</evidence>
<dbReference type="AlphaFoldDB" id="A0A183DDQ4"/>
<dbReference type="Pfam" id="PF03232">
    <property type="entry name" value="COQ7"/>
    <property type="match status" value="1"/>
</dbReference>
<dbReference type="GO" id="GO:0008340">
    <property type="term" value="P:determination of adult lifespan"/>
    <property type="evidence" value="ECO:0007669"/>
    <property type="project" value="TreeGrafter"/>
</dbReference>
<evidence type="ECO:0000313" key="3">
    <source>
        <dbReference type="WBParaSite" id="GPUH_0000685401-mRNA-1"/>
    </source>
</evidence>
<dbReference type="OrthoDB" id="275371at2759"/>
<dbReference type="InterPro" id="IPR011566">
    <property type="entry name" value="Ubq_synth_Coq7"/>
</dbReference>
<dbReference type="PANTHER" id="PTHR11237:SF4">
    <property type="entry name" value="5-DEMETHOXYUBIQUINONE HYDROXYLASE, MITOCHONDRIAL"/>
    <property type="match status" value="1"/>
</dbReference>
<dbReference type="GO" id="GO:0008682">
    <property type="term" value="F:3-demethoxyubiquinol 3-hydroxylase activity"/>
    <property type="evidence" value="ECO:0007669"/>
    <property type="project" value="TreeGrafter"/>
</dbReference>
<name>A0A183DDQ4_9BILA</name>
<dbReference type="WBParaSite" id="GPUH_0000685401-mRNA-1">
    <property type="protein sequence ID" value="GPUH_0000685401-mRNA-1"/>
    <property type="gene ID" value="GPUH_0000685401"/>
</dbReference>
<dbReference type="GO" id="GO:0005743">
    <property type="term" value="C:mitochondrial inner membrane"/>
    <property type="evidence" value="ECO:0007669"/>
    <property type="project" value="TreeGrafter"/>
</dbReference>
<dbReference type="EMBL" id="UYRT01016792">
    <property type="protein sequence ID" value="VDK56321.1"/>
    <property type="molecule type" value="Genomic_DNA"/>
</dbReference>
<accession>A0A183DDQ4</accession>
<keyword evidence="2" id="KW-1185">Reference proteome</keyword>
<dbReference type="GO" id="GO:2000377">
    <property type="term" value="P:regulation of reactive oxygen species metabolic process"/>
    <property type="evidence" value="ECO:0007669"/>
    <property type="project" value="TreeGrafter"/>
</dbReference>
<dbReference type="GO" id="GO:0006744">
    <property type="term" value="P:ubiquinone biosynthetic process"/>
    <property type="evidence" value="ECO:0007669"/>
    <property type="project" value="InterPro"/>
</dbReference>
<reference evidence="1 2" key="2">
    <citation type="submission" date="2018-11" db="EMBL/GenBank/DDBJ databases">
        <authorList>
            <consortium name="Pathogen Informatics"/>
        </authorList>
    </citation>
    <scope>NUCLEOTIDE SEQUENCE [LARGE SCALE GENOMIC DNA]</scope>
</reference>
<reference evidence="3" key="1">
    <citation type="submission" date="2016-06" db="UniProtKB">
        <authorList>
            <consortium name="WormBaseParasite"/>
        </authorList>
    </citation>
    <scope>IDENTIFICATION</scope>
</reference>
<dbReference type="GO" id="GO:0010468">
    <property type="term" value="P:regulation of gene expression"/>
    <property type="evidence" value="ECO:0007669"/>
    <property type="project" value="TreeGrafter"/>
</dbReference>
<evidence type="ECO:0000313" key="2">
    <source>
        <dbReference type="Proteomes" id="UP000271098"/>
    </source>
</evidence>